<evidence type="ECO:0000313" key="7">
    <source>
        <dbReference type="EMBL" id="MDR6218285.1"/>
    </source>
</evidence>
<comment type="caution">
    <text evidence="7">The sequence shown here is derived from an EMBL/GenBank/DDBJ whole genome shotgun (WGS) entry which is preliminary data.</text>
</comment>
<dbReference type="RefSeq" id="WP_309854636.1">
    <property type="nucleotide sequence ID" value="NZ_JAVDQJ010000005.1"/>
</dbReference>
<comment type="subcellular location">
    <subcellularLocation>
        <location evidence="1">Membrane</location>
        <topology evidence="1">Multi-pass membrane protein</topology>
    </subcellularLocation>
</comment>
<reference evidence="7" key="1">
    <citation type="submission" date="2023-07" db="EMBL/GenBank/DDBJ databases">
        <title>Sorghum-associated microbial communities from plants grown in Nebraska, USA.</title>
        <authorList>
            <person name="Schachtman D."/>
        </authorList>
    </citation>
    <scope>NUCLEOTIDE SEQUENCE</scope>
    <source>
        <strain evidence="7">BE330</strain>
    </source>
</reference>
<dbReference type="GO" id="GO:0032153">
    <property type="term" value="C:cell division site"/>
    <property type="evidence" value="ECO:0007669"/>
    <property type="project" value="TreeGrafter"/>
</dbReference>
<dbReference type="PANTHER" id="PTHR30474">
    <property type="entry name" value="CELL CYCLE PROTEIN"/>
    <property type="match status" value="1"/>
</dbReference>
<keyword evidence="5 6" id="KW-0472">Membrane</keyword>
<evidence type="ECO:0000256" key="1">
    <source>
        <dbReference type="ARBA" id="ARBA00004141"/>
    </source>
</evidence>
<feature type="transmembrane region" description="Helical" evidence="6">
    <location>
        <begin position="94"/>
        <end position="113"/>
    </location>
</feature>
<dbReference type="GO" id="GO:0008360">
    <property type="term" value="P:regulation of cell shape"/>
    <property type="evidence" value="ECO:0007669"/>
    <property type="project" value="UniProtKB-KW"/>
</dbReference>
<evidence type="ECO:0000313" key="8">
    <source>
        <dbReference type="Proteomes" id="UP001185331"/>
    </source>
</evidence>
<evidence type="ECO:0000256" key="3">
    <source>
        <dbReference type="ARBA" id="ARBA00022960"/>
    </source>
</evidence>
<feature type="transmembrane region" description="Helical" evidence="6">
    <location>
        <begin position="143"/>
        <end position="160"/>
    </location>
</feature>
<dbReference type="Proteomes" id="UP001185331">
    <property type="component" value="Unassembled WGS sequence"/>
</dbReference>
<feature type="transmembrane region" description="Helical" evidence="6">
    <location>
        <begin position="57"/>
        <end position="74"/>
    </location>
</feature>
<feature type="transmembrane region" description="Helical" evidence="6">
    <location>
        <begin position="291"/>
        <end position="315"/>
    </location>
</feature>
<feature type="transmembrane region" description="Helical" evidence="6">
    <location>
        <begin position="120"/>
        <end position="137"/>
    </location>
</feature>
<accession>A0AAE4BLR5</accession>
<dbReference type="GO" id="GO:0051301">
    <property type="term" value="P:cell division"/>
    <property type="evidence" value="ECO:0007669"/>
    <property type="project" value="UniProtKB-KW"/>
</dbReference>
<evidence type="ECO:0000256" key="4">
    <source>
        <dbReference type="ARBA" id="ARBA00022989"/>
    </source>
</evidence>
<dbReference type="InterPro" id="IPR001182">
    <property type="entry name" value="FtsW/RodA"/>
</dbReference>
<dbReference type="PANTHER" id="PTHR30474:SF1">
    <property type="entry name" value="PEPTIDOGLYCAN GLYCOSYLTRANSFERASE MRDB"/>
    <property type="match status" value="1"/>
</dbReference>
<feature type="transmembrane region" description="Helical" evidence="6">
    <location>
        <begin position="327"/>
        <end position="350"/>
    </location>
</feature>
<keyword evidence="4 6" id="KW-1133">Transmembrane helix</keyword>
<dbReference type="EMBL" id="JAVDQK010000004">
    <property type="protein sequence ID" value="MDR6218285.1"/>
    <property type="molecule type" value="Genomic_DNA"/>
</dbReference>
<dbReference type="Pfam" id="PF01098">
    <property type="entry name" value="FTSW_RODA_SPOVE"/>
    <property type="match status" value="1"/>
</dbReference>
<keyword evidence="3" id="KW-0133">Cell shape</keyword>
<feature type="transmembrane region" description="Helical" evidence="6">
    <location>
        <begin position="33"/>
        <end position="50"/>
    </location>
</feature>
<dbReference type="GO" id="GO:0015648">
    <property type="term" value="F:lipid-linked peptidoglycan transporter activity"/>
    <property type="evidence" value="ECO:0007669"/>
    <property type="project" value="TreeGrafter"/>
</dbReference>
<feature type="transmembrane region" description="Helical" evidence="6">
    <location>
        <begin position="167"/>
        <end position="184"/>
    </location>
</feature>
<evidence type="ECO:0000256" key="5">
    <source>
        <dbReference type="ARBA" id="ARBA00023136"/>
    </source>
</evidence>
<protein>
    <submittedName>
        <fullName evidence="7">Cell division protein FtsW</fullName>
    </submittedName>
</protein>
<dbReference type="GO" id="GO:0005886">
    <property type="term" value="C:plasma membrane"/>
    <property type="evidence" value="ECO:0007669"/>
    <property type="project" value="TreeGrafter"/>
</dbReference>
<keyword evidence="2 6" id="KW-0812">Transmembrane</keyword>
<evidence type="ECO:0000256" key="2">
    <source>
        <dbReference type="ARBA" id="ARBA00022692"/>
    </source>
</evidence>
<dbReference type="AlphaFoldDB" id="A0AAE4BLR5"/>
<name>A0AAE4BLR5_9DEIO</name>
<keyword evidence="7" id="KW-0132">Cell division</keyword>
<evidence type="ECO:0000256" key="6">
    <source>
        <dbReference type="SAM" id="Phobius"/>
    </source>
</evidence>
<gene>
    <name evidence="7" type="ORF">J2Y00_001848</name>
</gene>
<feature type="transmembrane region" description="Helical" evidence="6">
    <location>
        <begin position="247"/>
        <end position="270"/>
    </location>
</feature>
<proteinExistence type="predicted"/>
<sequence>MSINLFFAQLFLGILGLIGVATAAPDMAVKHAIQTVLGLIVAVAVSRIPVKTVIRTAPAVWLSTLFLLVLVLIIGKGGNGSDVKRWIDLGPISFQPSEFAKLSLILMLASFFARKGVDRKLLSAIGFIGLTTLLVVLEPDLGTTVLIFSSGLLMMFVAGVRVTSIGAFLILVGSFTVPAAGVYVETHPYIKARYMGFMNGKNGAENHDLTDGFQVAQAHRWLRAGGAYGQGPEAPKYHLPAAHTDMIIAPIGLSLGFLGVAMVLLAYWVVVRVAITTSELAGTARHFTPGLHAAGIMSVGAMYMIVGQAGINLAVVGGIFPVTGVPLPFVSFGGSGQLATGIAFGLIHLATGEVMRDRRRALADASAARAALT</sequence>
<organism evidence="7 8">
    <name type="scientific">Deinococcus soli</name>
    <name type="common">ex Cha et al. 2016</name>
    <dbReference type="NCBI Taxonomy" id="1309411"/>
    <lineage>
        <taxon>Bacteria</taxon>
        <taxon>Thermotogati</taxon>
        <taxon>Deinococcota</taxon>
        <taxon>Deinococci</taxon>
        <taxon>Deinococcales</taxon>
        <taxon>Deinococcaceae</taxon>
        <taxon>Deinococcus</taxon>
    </lineage>
</organism>
<keyword evidence="7" id="KW-0131">Cell cycle</keyword>